<comment type="caution">
    <text evidence="9">The sequence shown here is derived from an EMBL/GenBank/DDBJ whole genome shotgun (WGS) entry which is preliminary data.</text>
</comment>
<dbReference type="GO" id="GO:0016126">
    <property type="term" value="P:sterol biosynthetic process"/>
    <property type="evidence" value="ECO:0007669"/>
    <property type="project" value="TreeGrafter"/>
</dbReference>
<sequence>MEMPIPRRPFERRTFELTPASADSSYPPTPAEEHHPELLNDNRRSDLSPQKTRSILNLTSSTLFGIYSGTSESGGQEGSTPWGTGAQTPSKRRSIDGNLPEEPQITWSDARNKPQNAGRAKSRRTGFRGYVVPLALQTVLLFAFGAGFGAIVTHLHQTQQITPVPVPGTEKITGYYHFSWGLFGILVGNGLPLVDKWLSEEILESEHKPSGHKRTVSSSSDDDRETLGPMWYSAVRSVGAFVGIAFAVETALVIDFAVVIDFSTG</sequence>
<feature type="region of interest" description="Disordered" evidence="7">
    <location>
        <begin position="68"/>
        <end position="123"/>
    </location>
</feature>
<evidence type="ECO:0000256" key="7">
    <source>
        <dbReference type="SAM" id="MobiDB-lite"/>
    </source>
</evidence>
<evidence type="ECO:0000256" key="4">
    <source>
        <dbReference type="ARBA" id="ARBA00022824"/>
    </source>
</evidence>
<comment type="subcellular location">
    <subcellularLocation>
        <location evidence="1">Endoplasmic reticulum membrane</location>
        <topology evidence="1">Multi-pass membrane protein</topology>
    </subcellularLocation>
</comment>
<dbReference type="OrthoDB" id="205546at2759"/>
<proteinExistence type="inferred from homology"/>
<evidence type="ECO:0000313" key="9">
    <source>
        <dbReference type="EMBL" id="KPI45940.1"/>
    </source>
</evidence>
<accession>A0A0N1P4K9</accession>
<feature type="region of interest" description="Disordered" evidence="7">
    <location>
        <begin position="1"/>
        <end position="49"/>
    </location>
</feature>
<feature type="compositionally biased region" description="Low complexity" evidence="7">
    <location>
        <begin position="68"/>
        <end position="80"/>
    </location>
</feature>
<reference evidence="9 10" key="1">
    <citation type="submission" date="2015-06" db="EMBL/GenBank/DDBJ databases">
        <title>Draft genome of the ant-associated black yeast Phialophora attae CBS 131958.</title>
        <authorList>
            <person name="Moreno L.F."/>
            <person name="Stielow B.J."/>
            <person name="de Hoog S."/>
            <person name="Vicente V.A."/>
            <person name="Weiss V.A."/>
            <person name="de Vries M."/>
            <person name="Cruz L.M."/>
            <person name="Souza E.M."/>
        </authorList>
    </citation>
    <scope>NUCLEOTIDE SEQUENCE [LARGE SCALE GENOMIC DNA]</scope>
    <source>
        <strain evidence="9 10">CBS 131958</strain>
    </source>
</reference>
<dbReference type="STRING" id="1664694.A0A0N1P4K9"/>
<keyword evidence="6 8" id="KW-0472">Membrane</keyword>
<dbReference type="GeneID" id="28737605"/>
<evidence type="ECO:0000256" key="8">
    <source>
        <dbReference type="SAM" id="Phobius"/>
    </source>
</evidence>
<keyword evidence="5 8" id="KW-1133">Transmembrane helix</keyword>
<feature type="compositionally biased region" description="Basic and acidic residues" evidence="7">
    <location>
        <begin position="31"/>
        <end position="46"/>
    </location>
</feature>
<keyword evidence="4" id="KW-0256">Endoplasmic reticulum</keyword>
<feature type="transmembrane region" description="Helical" evidence="8">
    <location>
        <begin position="175"/>
        <end position="194"/>
    </location>
</feature>
<evidence type="ECO:0000256" key="1">
    <source>
        <dbReference type="ARBA" id="ARBA00004477"/>
    </source>
</evidence>
<dbReference type="EMBL" id="LFJN01000001">
    <property type="protein sequence ID" value="KPI45940.1"/>
    <property type="molecule type" value="Genomic_DNA"/>
</dbReference>
<evidence type="ECO:0000256" key="3">
    <source>
        <dbReference type="ARBA" id="ARBA00022692"/>
    </source>
</evidence>
<keyword evidence="3 8" id="KW-0812">Transmembrane</keyword>
<dbReference type="GO" id="GO:0005789">
    <property type="term" value="C:endoplasmic reticulum membrane"/>
    <property type="evidence" value="ECO:0007669"/>
    <property type="project" value="UniProtKB-SubCell"/>
</dbReference>
<evidence type="ECO:0000313" key="10">
    <source>
        <dbReference type="Proteomes" id="UP000038010"/>
    </source>
</evidence>
<feature type="transmembrane region" description="Helical" evidence="8">
    <location>
        <begin position="238"/>
        <end position="260"/>
    </location>
</feature>
<dbReference type="Proteomes" id="UP000038010">
    <property type="component" value="Unassembled WGS sequence"/>
</dbReference>
<dbReference type="AlphaFoldDB" id="A0A0N1P4K9"/>
<feature type="compositionally biased region" description="Polar residues" evidence="7">
    <location>
        <begin position="105"/>
        <end position="115"/>
    </location>
</feature>
<comment type="similarity">
    <text evidence="2">Belongs to the INSIG family.</text>
</comment>
<name>A0A0N1P4K9_9EURO</name>
<gene>
    <name evidence="9" type="ORF">AB675_551</name>
</gene>
<evidence type="ECO:0000256" key="2">
    <source>
        <dbReference type="ARBA" id="ARBA00007475"/>
    </source>
</evidence>
<keyword evidence="10" id="KW-1185">Reference proteome</keyword>
<dbReference type="Pfam" id="PF07281">
    <property type="entry name" value="INSIG"/>
    <property type="match status" value="1"/>
</dbReference>
<dbReference type="InterPro" id="IPR025929">
    <property type="entry name" value="INSIG_fam"/>
</dbReference>
<dbReference type="RefSeq" id="XP_018005903.1">
    <property type="nucleotide sequence ID" value="XM_018145736.1"/>
</dbReference>
<dbReference type="PANTHER" id="PTHR15301:SF3">
    <property type="entry name" value="PROTEIN NSG1-RELATED"/>
    <property type="match status" value="1"/>
</dbReference>
<dbReference type="VEuPathDB" id="FungiDB:AB675_551"/>
<dbReference type="PANTHER" id="PTHR15301">
    <property type="entry name" value="INSULIN-INDUCED GENE 1"/>
    <property type="match status" value="1"/>
</dbReference>
<protein>
    <submittedName>
        <fullName evidence="9">Uncharacterized protein</fullName>
    </submittedName>
</protein>
<evidence type="ECO:0000256" key="5">
    <source>
        <dbReference type="ARBA" id="ARBA00022989"/>
    </source>
</evidence>
<feature type="transmembrane region" description="Helical" evidence="8">
    <location>
        <begin position="129"/>
        <end position="155"/>
    </location>
</feature>
<organism evidence="9 10">
    <name type="scientific">Cyphellophora attinorum</name>
    <dbReference type="NCBI Taxonomy" id="1664694"/>
    <lineage>
        <taxon>Eukaryota</taxon>
        <taxon>Fungi</taxon>
        <taxon>Dikarya</taxon>
        <taxon>Ascomycota</taxon>
        <taxon>Pezizomycotina</taxon>
        <taxon>Eurotiomycetes</taxon>
        <taxon>Chaetothyriomycetidae</taxon>
        <taxon>Chaetothyriales</taxon>
        <taxon>Cyphellophoraceae</taxon>
        <taxon>Cyphellophora</taxon>
    </lineage>
</organism>
<evidence type="ECO:0000256" key="6">
    <source>
        <dbReference type="ARBA" id="ARBA00023136"/>
    </source>
</evidence>